<dbReference type="PANTHER" id="PTHR43687">
    <property type="entry name" value="ADENYLYLSULFATE REDUCTASE, BETA SUBUNIT"/>
    <property type="match status" value="1"/>
</dbReference>
<evidence type="ECO:0000259" key="5">
    <source>
        <dbReference type="PROSITE" id="PS51379"/>
    </source>
</evidence>
<evidence type="ECO:0000313" key="7">
    <source>
        <dbReference type="Proteomes" id="UP000431901"/>
    </source>
</evidence>
<dbReference type="Proteomes" id="UP000431901">
    <property type="component" value="Unassembled WGS sequence"/>
</dbReference>
<evidence type="ECO:0000256" key="4">
    <source>
        <dbReference type="ARBA" id="ARBA00023014"/>
    </source>
</evidence>
<comment type="caution">
    <text evidence="6">The sequence shown here is derived from an EMBL/GenBank/DDBJ whole genome shotgun (WGS) entry which is preliminary data.</text>
</comment>
<evidence type="ECO:0000256" key="1">
    <source>
        <dbReference type="ARBA" id="ARBA00022485"/>
    </source>
</evidence>
<dbReference type="EMBL" id="WUTW01000003">
    <property type="protein sequence ID" value="MXQ66006.1"/>
    <property type="molecule type" value="Genomic_DNA"/>
</dbReference>
<dbReference type="SUPFAM" id="SSF54862">
    <property type="entry name" value="4Fe-4S ferredoxins"/>
    <property type="match status" value="1"/>
</dbReference>
<dbReference type="GO" id="GO:0051539">
    <property type="term" value="F:4 iron, 4 sulfur cluster binding"/>
    <property type="evidence" value="ECO:0007669"/>
    <property type="project" value="UniProtKB-KW"/>
</dbReference>
<name>A0A6I4WDT7_9ACTN</name>
<dbReference type="Pfam" id="PF13237">
    <property type="entry name" value="Fer4_10"/>
    <property type="match status" value="1"/>
</dbReference>
<keyword evidence="4" id="KW-0411">Iron-sulfur</keyword>
<keyword evidence="2" id="KW-0479">Metal-binding</keyword>
<organism evidence="6 7">
    <name type="scientific">Actinomadura rayongensis</name>
    <dbReference type="NCBI Taxonomy" id="1429076"/>
    <lineage>
        <taxon>Bacteria</taxon>
        <taxon>Bacillati</taxon>
        <taxon>Actinomycetota</taxon>
        <taxon>Actinomycetes</taxon>
        <taxon>Streptosporangiales</taxon>
        <taxon>Thermomonosporaceae</taxon>
        <taxon>Actinomadura</taxon>
    </lineage>
</organism>
<dbReference type="InterPro" id="IPR017896">
    <property type="entry name" value="4Fe4S_Fe-S-bd"/>
</dbReference>
<dbReference type="PROSITE" id="PS00198">
    <property type="entry name" value="4FE4S_FER_1"/>
    <property type="match status" value="2"/>
</dbReference>
<keyword evidence="1" id="KW-0004">4Fe-4S</keyword>
<sequence>MIEVVSAARCVTCDICIRVCPTDVFERGADGVPVIARQGDCQTCFMCEAHCPADALYVAPFADPVPPGSPHADEDVLGAALGEYRRLVGWGGGRTPGSRLDKNHLFTRRLRS</sequence>
<dbReference type="RefSeq" id="WP_161104203.1">
    <property type="nucleotide sequence ID" value="NZ_JBHLYI010000004.1"/>
</dbReference>
<feature type="domain" description="4Fe-4S ferredoxin-type" evidence="5">
    <location>
        <begin position="31"/>
        <end position="61"/>
    </location>
</feature>
<accession>A0A6I4WDT7</accession>
<protein>
    <submittedName>
        <fullName evidence="6">4Fe-4S dicluster domain-containing protein</fullName>
    </submittedName>
</protein>
<keyword evidence="7" id="KW-1185">Reference proteome</keyword>
<dbReference type="AlphaFoldDB" id="A0A6I4WDT7"/>
<proteinExistence type="predicted"/>
<dbReference type="InterPro" id="IPR050572">
    <property type="entry name" value="Fe-S_Ferredoxin"/>
</dbReference>
<reference evidence="6 7" key="1">
    <citation type="submission" date="2019-12" db="EMBL/GenBank/DDBJ databases">
        <title>Nocardia macrotermitis sp. nov. and Nocardia aurantia sp. nov., isolated from the gut of the fungus growing-termite Macrotermes natalensis.</title>
        <authorList>
            <person name="Christine B."/>
            <person name="Rene B."/>
        </authorList>
    </citation>
    <scope>NUCLEOTIDE SEQUENCE [LARGE SCALE GENOMIC DNA]</scope>
    <source>
        <strain evidence="6 7">DSM 102126</strain>
    </source>
</reference>
<dbReference type="PROSITE" id="PS51379">
    <property type="entry name" value="4FE4S_FER_2"/>
    <property type="match status" value="2"/>
</dbReference>
<dbReference type="OrthoDB" id="9800445at2"/>
<gene>
    <name evidence="6" type="ORF">GQ466_18470</name>
</gene>
<keyword evidence="3" id="KW-0408">Iron</keyword>
<dbReference type="PANTHER" id="PTHR43687:SF1">
    <property type="entry name" value="FERREDOXIN III"/>
    <property type="match status" value="1"/>
</dbReference>
<evidence type="ECO:0000256" key="3">
    <source>
        <dbReference type="ARBA" id="ARBA00023004"/>
    </source>
</evidence>
<dbReference type="InterPro" id="IPR017900">
    <property type="entry name" value="4Fe4S_Fe_S_CS"/>
</dbReference>
<evidence type="ECO:0000256" key="2">
    <source>
        <dbReference type="ARBA" id="ARBA00022723"/>
    </source>
</evidence>
<dbReference type="Gene3D" id="3.30.70.20">
    <property type="match status" value="1"/>
</dbReference>
<dbReference type="GO" id="GO:0046872">
    <property type="term" value="F:metal ion binding"/>
    <property type="evidence" value="ECO:0007669"/>
    <property type="project" value="UniProtKB-KW"/>
</dbReference>
<feature type="domain" description="4Fe-4S ferredoxin-type" evidence="5">
    <location>
        <begin position="1"/>
        <end position="30"/>
    </location>
</feature>
<evidence type="ECO:0000313" key="6">
    <source>
        <dbReference type="EMBL" id="MXQ66006.1"/>
    </source>
</evidence>